<organism evidence="2">
    <name type="scientific">Brassica napus</name>
    <name type="common">Rape</name>
    <dbReference type="NCBI Taxonomy" id="3708"/>
    <lineage>
        <taxon>Eukaryota</taxon>
        <taxon>Viridiplantae</taxon>
        <taxon>Streptophyta</taxon>
        <taxon>Embryophyta</taxon>
        <taxon>Tracheophyta</taxon>
        <taxon>Spermatophyta</taxon>
        <taxon>Magnoliopsida</taxon>
        <taxon>eudicotyledons</taxon>
        <taxon>Gunneridae</taxon>
        <taxon>Pentapetalae</taxon>
        <taxon>rosids</taxon>
        <taxon>malvids</taxon>
        <taxon>Brassicales</taxon>
        <taxon>Brassicaceae</taxon>
        <taxon>Brassiceae</taxon>
        <taxon>Brassica</taxon>
    </lineage>
</organism>
<gene>
    <name evidence="2" type="ORF">DARMORV10_C03P71340.1</name>
</gene>
<reference evidence="2" key="1">
    <citation type="submission" date="2021-01" db="EMBL/GenBank/DDBJ databases">
        <authorList>
            <consortium name="Genoscope - CEA"/>
            <person name="William W."/>
        </authorList>
    </citation>
    <scope>NUCLEOTIDE SEQUENCE</scope>
</reference>
<name>A0A816II17_BRANA</name>
<proteinExistence type="predicted"/>
<feature type="compositionally biased region" description="Basic and acidic residues" evidence="1">
    <location>
        <begin position="92"/>
        <end position="105"/>
    </location>
</feature>
<dbReference type="AlphaFoldDB" id="A0A816II17"/>
<evidence type="ECO:0000256" key="1">
    <source>
        <dbReference type="SAM" id="MobiDB-lite"/>
    </source>
</evidence>
<dbReference type="EMBL" id="HG994367">
    <property type="protein sequence ID" value="CAF1708917.1"/>
    <property type="molecule type" value="Genomic_DNA"/>
</dbReference>
<feature type="region of interest" description="Disordered" evidence="1">
    <location>
        <begin position="72"/>
        <end position="105"/>
    </location>
</feature>
<accession>A0A816II17</accession>
<protein>
    <submittedName>
        <fullName evidence="2">(rape) hypothetical protein</fullName>
    </submittedName>
</protein>
<sequence length="105" mass="10670">GDETAEAHFVLYGSGSNTFYVTEEEDSNVGADVGIPGGPAACGTEVNFGDLNRLVGVIKRGVIGPVAEEEVGKDTEVGVATKHTDGQSGEASKVEEAKGGGGREM</sequence>
<dbReference type="Proteomes" id="UP001295469">
    <property type="component" value="Chromosome C03"/>
</dbReference>
<feature type="non-terminal residue" evidence="2">
    <location>
        <position position="105"/>
    </location>
</feature>
<evidence type="ECO:0000313" key="2">
    <source>
        <dbReference type="EMBL" id="CAF1708917.1"/>
    </source>
</evidence>